<feature type="domain" description="FAD dependent oxidoreductase" evidence="6">
    <location>
        <begin position="6"/>
        <end position="352"/>
    </location>
</feature>
<dbReference type="InterPro" id="IPR006076">
    <property type="entry name" value="FAD-dep_OxRdtase"/>
</dbReference>
<keyword evidence="8" id="KW-1185">Reference proteome</keyword>
<dbReference type="InterPro" id="IPR012727">
    <property type="entry name" value="Gly_oxidase_ThiO"/>
</dbReference>
<dbReference type="SUPFAM" id="SSF51905">
    <property type="entry name" value="FAD/NAD(P)-binding domain"/>
    <property type="match status" value="1"/>
</dbReference>
<dbReference type="Gene3D" id="3.50.50.60">
    <property type="entry name" value="FAD/NAD(P)-binding domain"/>
    <property type="match status" value="1"/>
</dbReference>
<evidence type="ECO:0000259" key="6">
    <source>
        <dbReference type="Pfam" id="PF01266"/>
    </source>
</evidence>
<reference evidence="8" key="1">
    <citation type="journal article" date="2019" name="Int. J. Syst. Evol. Microbiol.">
        <title>The Global Catalogue of Microorganisms (GCM) 10K type strain sequencing project: providing services to taxonomists for standard genome sequencing and annotation.</title>
        <authorList>
            <consortium name="The Broad Institute Genomics Platform"/>
            <consortium name="The Broad Institute Genome Sequencing Center for Infectious Disease"/>
            <person name="Wu L."/>
            <person name="Ma J."/>
        </authorList>
    </citation>
    <scope>NUCLEOTIDE SEQUENCE [LARGE SCALE GENOMIC DNA]</scope>
    <source>
        <strain evidence="8">CCUG 61889</strain>
    </source>
</reference>
<evidence type="ECO:0000256" key="1">
    <source>
        <dbReference type="ARBA" id="ARBA00004948"/>
    </source>
</evidence>
<dbReference type="Pfam" id="PF01266">
    <property type="entry name" value="DAO"/>
    <property type="match status" value="1"/>
</dbReference>
<dbReference type="EC" id="1.4.3.19" evidence="5"/>
<dbReference type="NCBIfam" id="TIGR02352">
    <property type="entry name" value="thiamin_ThiO"/>
    <property type="match status" value="1"/>
</dbReference>
<sequence>MKEHVDVIVVGGGVIGCSIAYQLAKNGVKVMVLERNKIGSEASSAAAGILGAQAEIDEEGPLLEFALQSRSQFSELVEELKEETGIDVELIQKGVLKPARSQQEAVLLREKVKQHQRWDRDVTWLTQQEAVEQEERLSPFLAGAMYIPNDGQLNPAKLTEALALAASYHGAIINEYCDVRSLIYVENQIKGVITANQVIHSDKVIVTTGSWAKQLMGGLLPKCNVYPVKGECISVTTRKKVIECTIFLDEGFYLVPKTGGRIVIGATKIPHSFNKDVSVHGVMHLLQKAKEIVPSIGEAVFERHWAGLRPQTADGLPYLGKHEEYERLYMAFGHYRNGILLSAATGIFMADLIQGRPVSPYFLEAFRANRHHIHT</sequence>
<dbReference type="Gene3D" id="3.30.9.10">
    <property type="entry name" value="D-Amino Acid Oxidase, subunit A, domain 2"/>
    <property type="match status" value="1"/>
</dbReference>
<dbReference type="Proteomes" id="UP001595752">
    <property type="component" value="Unassembled WGS sequence"/>
</dbReference>
<evidence type="ECO:0000313" key="8">
    <source>
        <dbReference type="Proteomes" id="UP001595752"/>
    </source>
</evidence>
<dbReference type="RefSeq" id="WP_377914706.1">
    <property type="nucleotide sequence ID" value="NZ_JBHRZT010000043.1"/>
</dbReference>
<dbReference type="GO" id="GO:0043799">
    <property type="term" value="F:glycine oxidase activity"/>
    <property type="evidence" value="ECO:0007669"/>
    <property type="project" value="UniProtKB-EC"/>
</dbReference>
<accession>A0ABV8B2C2</accession>
<protein>
    <recommendedName>
        <fullName evidence="5">glycine oxidase</fullName>
        <ecNumber evidence="5">1.4.3.19</ecNumber>
    </recommendedName>
</protein>
<organism evidence="7 8">
    <name type="scientific">Bacillus songklensis</name>
    <dbReference type="NCBI Taxonomy" id="1069116"/>
    <lineage>
        <taxon>Bacteria</taxon>
        <taxon>Bacillati</taxon>
        <taxon>Bacillota</taxon>
        <taxon>Bacilli</taxon>
        <taxon>Bacillales</taxon>
        <taxon>Bacillaceae</taxon>
        <taxon>Bacillus</taxon>
    </lineage>
</organism>
<dbReference type="PROSITE" id="PS51257">
    <property type="entry name" value="PROKAR_LIPOPROTEIN"/>
    <property type="match status" value="1"/>
</dbReference>
<comment type="pathway">
    <text evidence="1">Cofactor biosynthesis; thiamine diphosphate biosynthesis.</text>
</comment>
<evidence type="ECO:0000256" key="5">
    <source>
        <dbReference type="ARBA" id="ARBA00050018"/>
    </source>
</evidence>
<name>A0ABV8B2C2_9BACI</name>
<evidence type="ECO:0000313" key="7">
    <source>
        <dbReference type="EMBL" id="MFC3883837.1"/>
    </source>
</evidence>
<comment type="catalytic activity">
    <reaction evidence="4">
        <text>glycine + O2 + H2O = glyoxylate + H2O2 + NH4(+)</text>
        <dbReference type="Rhea" id="RHEA:11532"/>
        <dbReference type="ChEBI" id="CHEBI:15377"/>
        <dbReference type="ChEBI" id="CHEBI:15379"/>
        <dbReference type="ChEBI" id="CHEBI:16240"/>
        <dbReference type="ChEBI" id="CHEBI:28938"/>
        <dbReference type="ChEBI" id="CHEBI:36655"/>
        <dbReference type="ChEBI" id="CHEBI:57305"/>
        <dbReference type="EC" id="1.4.3.19"/>
    </reaction>
</comment>
<dbReference type="InterPro" id="IPR036188">
    <property type="entry name" value="FAD/NAD-bd_sf"/>
</dbReference>
<evidence type="ECO:0000256" key="2">
    <source>
        <dbReference type="ARBA" id="ARBA00022977"/>
    </source>
</evidence>
<evidence type="ECO:0000256" key="4">
    <source>
        <dbReference type="ARBA" id="ARBA00049872"/>
    </source>
</evidence>
<dbReference type="PANTHER" id="PTHR13847:SF289">
    <property type="entry name" value="GLYCINE OXIDASE"/>
    <property type="match status" value="1"/>
</dbReference>
<comment type="caution">
    <text evidence="7">The sequence shown here is derived from an EMBL/GenBank/DDBJ whole genome shotgun (WGS) entry which is preliminary data.</text>
</comment>
<dbReference type="PANTHER" id="PTHR13847">
    <property type="entry name" value="SARCOSINE DEHYDROGENASE-RELATED"/>
    <property type="match status" value="1"/>
</dbReference>
<gene>
    <name evidence="7" type="primary">thiO</name>
    <name evidence="7" type="ORF">ACFOU2_10115</name>
</gene>
<dbReference type="EMBL" id="JBHRZT010000043">
    <property type="protein sequence ID" value="MFC3883837.1"/>
    <property type="molecule type" value="Genomic_DNA"/>
</dbReference>
<keyword evidence="3 7" id="KW-0560">Oxidoreductase</keyword>
<dbReference type="SUPFAM" id="SSF54373">
    <property type="entry name" value="FAD-linked reductases, C-terminal domain"/>
    <property type="match status" value="1"/>
</dbReference>
<proteinExistence type="predicted"/>
<evidence type="ECO:0000256" key="3">
    <source>
        <dbReference type="ARBA" id="ARBA00023002"/>
    </source>
</evidence>
<keyword evidence="2" id="KW-0784">Thiamine biosynthesis</keyword>